<feature type="region of interest" description="Disordered" evidence="1">
    <location>
        <begin position="131"/>
        <end position="151"/>
    </location>
</feature>
<evidence type="ECO:0000313" key="2">
    <source>
        <dbReference type="EMBL" id="GAG08240.1"/>
    </source>
</evidence>
<evidence type="ECO:0000256" key="1">
    <source>
        <dbReference type="SAM" id="MobiDB-lite"/>
    </source>
</evidence>
<dbReference type="AlphaFoldDB" id="X0URA6"/>
<proteinExistence type="predicted"/>
<name>X0URA6_9ZZZZ</name>
<organism evidence="2">
    <name type="scientific">marine sediment metagenome</name>
    <dbReference type="NCBI Taxonomy" id="412755"/>
    <lineage>
        <taxon>unclassified sequences</taxon>
        <taxon>metagenomes</taxon>
        <taxon>ecological metagenomes</taxon>
    </lineage>
</organism>
<protein>
    <submittedName>
        <fullName evidence="2">Uncharacterized protein</fullName>
    </submittedName>
</protein>
<reference evidence="2" key="1">
    <citation type="journal article" date="2014" name="Front. Microbiol.">
        <title>High frequency of phylogenetically diverse reductive dehalogenase-homologous genes in deep subseafloor sedimentary metagenomes.</title>
        <authorList>
            <person name="Kawai M."/>
            <person name="Futagami T."/>
            <person name="Toyoda A."/>
            <person name="Takaki Y."/>
            <person name="Nishi S."/>
            <person name="Hori S."/>
            <person name="Arai W."/>
            <person name="Tsubouchi T."/>
            <person name="Morono Y."/>
            <person name="Uchiyama I."/>
            <person name="Ito T."/>
            <person name="Fujiyama A."/>
            <person name="Inagaki F."/>
            <person name="Takami H."/>
        </authorList>
    </citation>
    <scope>NUCLEOTIDE SEQUENCE</scope>
    <source>
        <strain evidence="2">Expedition CK06-06</strain>
    </source>
</reference>
<dbReference type="EMBL" id="BARS01020520">
    <property type="protein sequence ID" value="GAG08240.1"/>
    <property type="molecule type" value="Genomic_DNA"/>
</dbReference>
<gene>
    <name evidence="2" type="ORF">S01H1_33074</name>
</gene>
<accession>X0URA6</accession>
<feature type="non-terminal residue" evidence="2">
    <location>
        <position position="151"/>
    </location>
</feature>
<sequence>MSLEVVGIDRYSTTIGGTGVTFPAVEIFKYQGSQPSSGVGARAADDAASFPKWAKDADPGSFGMWSKRGVPPIAFINYNEWKKCCFNIGAGFRPMTALDWGGIAFWCRDHSIIPHGNNANTIPPSDVTFTSEIAEPDPTASAGDTNERALT</sequence>
<comment type="caution">
    <text evidence="2">The sequence shown here is derived from an EMBL/GenBank/DDBJ whole genome shotgun (WGS) entry which is preliminary data.</text>
</comment>